<proteinExistence type="predicted"/>
<dbReference type="EMBL" id="GBRH01244868">
    <property type="protein sequence ID" value="JAD53027.1"/>
    <property type="molecule type" value="Transcribed_RNA"/>
</dbReference>
<evidence type="ECO:0000313" key="1">
    <source>
        <dbReference type="EMBL" id="JAD53027.1"/>
    </source>
</evidence>
<sequence>MGPKSNFLKPGMHCTEMRVFRFDDVSSQAINTF</sequence>
<dbReference type="AlphaFoldDB" id="A0A0A9B128"/>
<organism evidence="1">
    <name type="scientific">Arundo donax</name>
    <name type="common">Giant reed</name>
    <name type="synonym">Donax arundinaceus</name>
    <dbReference type="NCBI Taxonomy" id="35708"/>
    <lineage>
        <taxon>Eukaryota</taxon>
        <taxon>Viridiplantae</taxon>
        <taxon>Streptophyta</taxon>
        <taxon>Embryophyta</taxon>
        <taxon>Tracheophyta</taxon>
        <taxon>Spermatophyta</taxon>
        <taxon>Magnoliopsida</taxon>
        <taxon>Liliopsida</taxon>
        <taxon>Poales</taxon>
        <taxon>Poaceae</taxon>
        <taxon>PACMAD clade</taxon>
        <taxon>Arundinoideae</taxon>
        <taxon>Arundineae</taxon>
        <taxon>Arundo</taxon>
    </lineage>
</organism>
<reference evidence="1" key="2">
    <citation type="journal article" date="2015" name="Data Brief">
        <title>Shoot transcriptome of the giant reed, Arundo donax.</title>
        <authorList>
            <person name="Barrero R.A."/>
            <person name="Guerrero F.D."/>
            <person name="Moolhuijzen P."/>
            <person name="Goolsby J.A."/>
            <person name="Tidwell J."/>
            <person name="Bellgard S.E."/>
            <person name="Bellgard M.I."/>
        </authorList>
    </citation>
    <scope>NUCLEOTIDE SEQUENCE</scope>
    <source>
        <tissue evidence="1">Shoot tissue taken approximately 20 cm above the soil surface</tissue>
    </source>
</reference>
<protein>
    <submittedName>
        <fullName evidence="1">Uncharacterized protein</fullName>
    </submittedName>
</protein>
<accession>A0A0A9B128</accession>
<reference evidence="1" key="1">
    <citation type="submission" date="2014-09" db="EMBL/GenBank/DDBJ databases">
        <authorList>
            <person name="Magalhaes I.L.F."/>
            <person name="Oliveira U."/>
            <person name="Santos F.R."/>
            <person name="Vidigal T.H.D.A."/>
            <person name="Brescovit A.D."/>
            <person name="Santos A.J."/>
        </authorList>
    </citation>
    <scope>NUCLEOTIDE SEQUENCE</scope>
    <source>
        <tissue evidence="1">Shoot tissue taken approximately 20 cm above the soil surface</tissue>
    </source>
</reference>
<name>A0A0A9B128_ARUDO</name>